<proteinExistence type="inferred from homology"/>
<feature type="repeat" description="Solcar" evidence="9">
    <location>
        <begin position="7"/>
        <end position="120"/>
    </location>
</feature>
<comment type="similarity">
    <text evidence="2 10">Belongs to the mitochondrial carrier (TC 2.A.29) family.</text>
</comment>
<feature type="transmembrane region" description="Helical" evidence="11">
    <location>
        <begin position="12"/>
        <end position="33"/>
    </location>
</feature>
<evidence type="ECO:0000256" key="1">
    <source>
        <dbReference type="ARBA" id="ARBA00004585"/>
    </source>
</evidence>
<dbReference type="PANTHER" id="PTHR45939">
    <property type="entry name" value="PEROXISOMAL MEMBRANE PROTEIN PMP34-RELATED"/>
    <property type="match status" value="1"/>
</dbReference>
<dbReference type="SUPFAM" id="SSF103506">
    <property type="entry name" value="Mitochondrial carrier"/>
    <property type="match status" value="1"/>
</dbReference>
<evidence type="ECO:0000256" key="10">
    <source>
        <dbReference type="RuleBase" id="RU000488"/>
    </source>
</evidence>
<comment type="subcellular location">
    <subcellularLocation>
        <location evidence="1">Peroxisome membrane</location>
        <topology evidence="1">Multi-pass membrane protein</topology>
    </subcellularLocation>
</comment>
<dbReference type="InterPro" id="IPR052217">
    <property type="entry name" value="Mito/Peroxisomal_Carrier"/>
</dbReference>
<dbReference type="EMBL" id="BTFZ01000011">
    <property type="protein sequence ID" value="GMM36108.1"/>
    <property type="molecule type" value="Genomic_DNA"/>
</dbReference>
<evidence type="ECO:0000256" key="8">
    <source>
        <dbReference type="ARBA" id="ARBA00023140"/>
    </source>
</evidence>
<evidence type="ECO:0000256" key="2">
    <source>
        <dbReference type="ARBA" id="ARBA00006375"/>
    </source>
</evidence>
<dbReference type="PROSITE" id="PS50920">
    <property type="entry name" value="SOLCAR"/>
    <property type="match status" value="3"/>
</dbReference>
<keyword evidence="13" id="KW-1185">Reference proteome</keyword>
<organism evidence="12 13">
    <name type="scientific">Saccharomycopsis crataegensis</name>
    <dbReference type="NCBI Taxonomy" id="43959"/>
    <lineage>
        <taxon>Eukaryota</taxon>
        <taxon>Fungi</taxon>
        <taxon>Dikarya</taxon>
        <taxon>Ascomycota</taxon>
        <taxon>Saccharomycotina</taxon>
        <taxon>Saccharomycetes</taxon>
        <taxon>Saccharomycopsidaceae</taxon>
        <taxon>Saccharomycopsis</taxon>
    </lineage>
</organism>
<keyword evidence="5" id="KW-0677">Repeat</keyword>
<evidence type="ECO:0000313" key="12">
    <source>
        <dbReference type="EMBL" id="GMM36108.1"/>
    </source>
</evidence>
<evidence type="ECO:0000256" key="6">
    <source>
        <dbReference type="ARBA" id="ARBA00022989"/>
    </source>
</evidence>
<name>A0AAV5QML6_9ASCO</name>
<dbReference type="PANTHER" id="PTHR45939:SF5">
    <property type="entry name" value="PEROXISOMAL MEMBRANE PROTEIN PMP34"/>
    <property type="match status" value="1"/>
</dbReference>
<dbReference type="Gene3D" id="1.50.40.10">
    <property type="entry name" value="Mitochondrial carrier domain"/>
    <property type="match status" value="1"/>
</dbReference>
<evidence type="ECO:0000313" key="13">
    <source>
        <dbReference type="Proteomes" id="UP001360560"/>
    </source>
</evidence>
<dbReference type="GO" id="GO:0051724">
    <property type="term" value="F:NAD transmembrane transporter activity"/>
    <property type="evidence" value="ECO:0007669"/>
    <property type="project" value="TreeGrafter"/>
</dbReference>
<gene>
    <name evidence="12" type="ORF">DASC09_034330</name>
</gene>
<keyword evidence="3 10" id="KW-0813">Transport</keyword>
<evidence type="ECO:0000256" key="5">
    <source>
        <dbReference type="ARBA" id="ARBA00022737"/>
    </source>
</evidence>
<evidence type="ECO:0008006" key="14">
    <source>
        <dbReference type="Google" id="ProtNLM"/>
    </source>
</evidence>
<protein>
    <recommendedName>
        <fullName evidence="14">Peroxisomal membrane protein PMP47B</fullName>
    </recommendedName>
</protein>
<keyword evidence="4 9" id="KW-0812">Transmembrane</keyword>
<reference evidence="12 13" key="1">
    <citation type="journal article" date="2023" name="Elife">
        <title>Identification of key yeast species and microbe-microbe interactions impacting larval growth of Drosophila in the wild.</title>
        <authorList>
            <person name="Mure A."/>
            <person name="Sugiura Y."/>
            <person name="Maeda R."/>
            <person name="Honda K."/>
            <person name="Sakurai N."/>
            <person name="Takahashi Y."/>
            <person name="Watada M."/>
            <person name="Katoh T."/>
            <person name="Gotoh A."/>
            <person name="Gotoh Y."/>
            <person name="Taniguchi I."/>
            <person name="Nakamura K."/>
            <person name="Hayashi T."/>
            <person name="Katayama T."/>
            <person name="Uemura T."/>
            <person name="Hattori Y."/>
        </authorList>
    </citation>
    <scope>NUCLEOTIDE SEQUENCE [LARGE SCALE GENOMIC DNA]</scope>
    <source>
        <strain evidence="12 13">SC-9</strain>
    </source>
</reference>
<evidence type="ECO:0000256" key="3">
    <source>
        <dbReference type="ARBA" id="ARBA00022448"/>
    </source>
</evidence>
<dbReference type="InterPro" id="IPR018108">
    <property type="entry name" value="MCP_transmembrane"/>
</dbReference>
<evidence type="ECO:0000256" key="9">
    <source>
        <dbReference type="PROSITE-ProRule" id="PRU00282"/>
    </source>
</evidence>
<dbReference type="Pfam" id="PF00153">
    <property type="entry name" value="Mito_carr"/>
    <property type="match status" value="3"/>
</dbReference>
<comment type="caution">
    <text evidence="12">The sequence shown here is derived from an EMBL/GenBank/DDBJ whole genome shotgun (WGS) entry which is preliminary data.</text>
</comment>
<dbReference type="GO" id="GO:0015228">
    <property type="term" value="F:coenzyme A transmembrane transporter activity"/>
    <property type="evidence" value="ECO:0007669"/>
    <property type="project" value="TreeGrafter"/>
</dbReference>
<sequence length="354" mass="39300">MSDSQKAGRIIHAVAGGLGGAAALIVTYPLVAVSCHQQTNKKRLEQDVEELKKEAAAETEGKELEKQPPKKKVVPALELIKTIYQTDGIAGFYAGLESAIYGMALTNFVYYYFYESTGRVVIKNRNIKKISQFSVSNLKNVVLAGLGPFESIITGLIAGSITAVATNPFWVVNTRSTVSKTDKSLLSIFRDVYQKEGIKTFFNGVLPALVLVINPIIQYTIFEQFKNAIVGKNQKRSFKPIYAFFIGALAKLIATGTTYPYITVKSRMHLKNNEKKAKSSDIDDEEQNASMSKLLMNIVRKEGFAGLYNGIFVKLSQSIFTAAFLFFFKEELVNVSVKLFGLIKRLQAKKMIKK</sequence>
<dbReference type="GO" id="GO:0044610">
    <property type="term" value="F:FMN transmembrane transporter activity"/>
    <property type="evidence" value="ECO:0007669"/>
    <property type="project" value="TreeGrafter"/>
</dbReference>
<dbReference type="GeneID" id="90074083"/>
<evidence type="ECO:0000256" key="11">
    <source>
        <dbReference type="SAM" id="Phobius"/>
    </source>
</evidence>
<feature type="transmembrane region" description="Helical" evidence="11">
    <location>
        <begin position="241"/>
        <end position="262"/>
    </location>
</feature>
<accession>A0AAV5QML6</accession>
<dbReference type="RefSeq" id="XP_064853104.1">
    <property type="nucleotide sequence ID" value="XM_064997032.1"/>
</dbReference>
<feature type="repeat" description="Solcar" evidence="9">
    <location>
        <begin position="238"/>
        <end position="335"/>
    </location>
</feature>
<feature type="repeat" description="Solcar" evidence="9">
    <location>
        <begin position="146"/>
        <end position="228"/>
    </location>
</feature>
<keyword evidence="8" id="KW-0576">Peroxisome</keyword>
<dbReference type="InterPro" id="IPR023395">
    <property type="entry name" value="MCP_dom_sf"/>
</dbReference>
<dbReference type="GO" id="GO:0015217">
    <property type="term" value="F:ADP transmembrane transporter activity"/>
    <property type="evidence" value="ECO:0007669"/>
    <property type="project" value="TreeGrafter"/>
</dbReference>
<evidence type="ECO:0000256" key="7">
    <source>
        <dbReference type="ARBA" id="ARBA00023136"/>
    </source>
</evidence>
<dbReference type="PROSITE" id="PS51257">
    <property type="entry name" value="PROKAR_LIPOPROTEIN"/>
    <property type="match status" value="1"/>
</dbReference>
<dbReference type="GO" id="GO:0005347">
    <property type="term" value="F:ATP transmembrane transporter activity"/>
    <property type="evidence" value="ECO:0007669"/>
    <property type="project" value="TreeGrafter"/>
</dbReference>
<dbReference type="GO" id="GO:0005778">
    <property type="term" value="C:peroxisomal membrane"/>
    <property type="evidence" value="ECO:0007669"/>
    <property type="project" value="UniProtKB-SubCell"/>
</dbReference>
<feature type="transmembrane region" description="Helical" evidence="11">
    <location>
        <begin position="200"/>
        <end position="221"/>
    </location>
</feature>
<dbReference type="Proteomes" id="UP001360560">
    <property type="component" value="Unassembled WGS sequence"/>
</dbReference>
<keyword evidence="7 9" id="KW-0472">Membrane</keyword>
<keyword evidence="6 11" id="KW-1133">Transmembrane helix</keyword>
<dbReference type="GO" id="GO:0015230">
    <property type="term" value="F:FAD transmembrane transporter activity"/>
    <property type="evidence" value="ECO:0007669"/>
    <property type="project" value="TreeGrafter"/>
</dbReference>
<dbReference type="GO" id="GO:0080122">
    <property type="term" value="F:AMP transmembrane transporter activity"/>
    <property type="evidence" value="ECO:0007669"/>
    <property type="project" value="TreeGrafter"/>
</dbReference>
<dbReference type="AlphaFoldDB" id="A0AAV5QML6"/>
<evidence type="ECO:0000256" key="4">
    <source>
        <dbReference type="ARBA" id="ARBA00022692"/>
    </source>
</evidence>
<feature type="transmembrane region" description="Helical" evidence="11">
    <location>
        <begin position="306"/>
        <end position="328"/>
    </location>
</feature>